<accession>A0A154PA68</accession>
<dbReference type="Proteomes" id="UP000076502">
    <property type="component" value="Unassembled WGS sequence"/>
</dbReference>
<sequence>MIKGKKNLKLPIQVREDKDVHSTFRTKSSNVRKGRKFGLSQHCQKASTKEKVKPKKTNKCHLKSENVSLSDTLLKHNEETYKYQIQQLDLILKGSVYCPTLTQDELQMLFMKYKVDGHYKTNKNLPTFTNQPDEAQNTSNNRNNFYNEAKYTSTSDMQRLNYRNNNDTFANLYYNSTNENQCIEENFNIYRNMQQNLKYNTCKQRDILMESNTNNGNDNEYYPIDQNTVNNQNYNHAVANYDTQTYTNTSIFSGMQNIGQTTSNFVNVSDMEEEHISSNLANTVNILAEGHHSSPYANKNFLCNVSDSNIQYENFKSISGNLQQNNEHPALQYFDLSFNQNIYNNFHSERWVNNTYPINETSNYQSCKSEQSVCMPETNNLEWYHNYGSHSEDQNIFNPHIQTNQYPFMSNENLNHIAGNNNIGSQQNFDTYTSSSSVASDNFFPETTSFLASFTNVTDQYM</sequence>
<protein>
    <submittedName>
        <fullName evidence="2">Uncharacterized protein</fullName>
    </submittedName>
</protein>
<dbReference type="EMBL" id="KQ434856">
    <property type="protein sequence ID" value="KZC08731.1"/>
    <property type="molecule type" value="Genomic_DNA"/>
</dbReference>
<organism evidence="2 3">
    <name type="scientific">Dufourea novaeangliae</name>
    <name type="common">Sweat bee</name>
    <dbReference type="NCBI Taxonomy" id="178035"/>
    <lineage>
        <taxon>Eukaryota</taxon>
        <taxon>Metazoa</taxon>
        <taxon>Ecdysozoa</taxon>
        <taxon>Arthropoda</taxon>
        <taxon>Hexapoda</taxon>
        <taxon>Insecta</taxon>
        <taxon>Pterygota</taxon>
        <taxon>Neoptera</taxon>
        <taxon>Endopterygota</taxon>
        <taxon>Hymenoptera</taxon>
        <taxon>Apocrita</taxon>
        <taxon>Aculeata</taxon>
        <taxon>Apoidea</taxon>
        <taxon>Anthophila</taxon>
        <taxon>Halictidae</taxon>
        <taxon>Rophitinae</taxon>
        <taxon>Dufourea</taxon>
    </lineage>
</organism>
<evidence type="ECO:0000256" key="1">
    <source>
        <dbReference type="SAM" id="MobiDB-lite"/>
    </source>
</evidence>
<proteinExistence type="predicted"/>
<feature type="region of interest" description="Disordered" evidence="1">
    <location>
        <begin position="124"/>
        <end position="145"/>
    </location>
</feature>
<reference evidence="2 3" key="1">
    <citation type="submission" date="2015-07" db="EMBL/GenBank/DDBJ databases">
        <title>The genome of Dufourea novaeangliae.</title>
        <authorList>
            <person name="Pan H."/>
            <person name="Kapheim K."/>
        </authorList>
    </citation>
    <scope>NUCLEOTIDE SEQUENCE [LARGE SCALE GENOMIC DNA]</scope>
    <source>
        <strain evidence="2">0120121106</strain>
        <tissue evidence="2">Whole body</tissue>
    </source>
</reference>
<dbReference type="AlphaFoldDB" id="A0A154PA68"/>
<name>A0A154PA68_DUFNO</name>
<keyword evidence="3" id="KW-1185">Reference proteome</keyword>
<evidence type="ECO:0000313" key="2">
    <source>
        <dbReference type="EMBL" id="KZC08731.1"/>
    </source>
</evidence>
<evidence type="ECO:0000313" key="3">
    <source>
        <dbReference type="Proteomes" id="UP000076502"/>
    </source>
</evidence>
<gene>
    <name evidence="2" type="ORF">WN55_10753</name>
</gene>